<reference evidence="1 2" key="1">
    <citation type="submission" date="2023-08" db="EMBL/GenBank/DDBJ databases">
        <authorList>
            <person name="Roldan D.M."/>
            <person name="Menes R.J."/>
        </authorList>
    </citation>
    <scope>NUCLEOTIDE SEQUENCE [LARGE SCALE GENOMIC DNA]</scope>
    <source>
        <strain evidence="1 2">CCM 2812</strain>
    </source>
</reference>
<organism evidence="1 2">
    <name type="scientific">Leptothrix discophora</name>
    <dbReference type="NCBI Taxonomy" id="89"/>
    <lineage>
        <taxon>Bacteria</taxon>
        <taxon>Pseudomonadati</taxon>
        <taxon>Pseudomonadota</taxon>
        <taxon>Betaproteobacteria</taxon>
        <taxon>Burkholderiales</taxon>
        <taxon>Sphaerotilaceae</taxon>
        <taxon>Leptothrix</taxon>
    </lineage>
</organism>
<comment type="caution">
    <text evidence="1">The sequence shown here is derived from an EMBL/GenBank/DDBJ whole genome shotgun (WGS) entry which is preliminary data.</text>
</comment>
<gene>
    <name evidence="1" type="ORF">Q8X39_20315</name>
</gene>
<accession>A0ABT9G954</accession>
<dbReference type="EMBL" id="JAUZEE010000020">
    <property type="protein sequence ID" value="MDP4302986.1"/>
    <property type="molecule type" value="Genomic_DNA"/>
</dbReference>
<evidence type="ECO:0000313" key="1">
    <source>
        <dbReference type="EMBL" id="MDP4302986.1"/>
    </source>
</evidence>
<evidence type="ECO:0000313" key="2">
    <source>
        <dbReference type="Proteomes" id="UP001235760"/>
    </source>
</evidence>
<proteinExistence type="predicted"/>
<keyword evidence="2" id="KW-1185">Reference proteome</keyword>
<protein>
    <submittedName>
        <fullName evidence="1">DUF4276 family protein</fullName>
    </submittedName>
</protein>
<sequence length="221" mass="24202">MKYLGLALYSEGRTDDYFLRPLLLRLCADICLQEGQEPVDFGDVEALSHPPRLSDAPRHERILAAASGHRDAWQILFIHGDGEGDPDAAWRDRVQPGIEAVQTHFAAAGRAVGVVPVRETESWGLHDGQALRSVFGTTLSDARLQLPGSARAVEAAKDPKAILNRAFLQTGPNGQRQRKGVSPYLNALGEQVDLARLRELPSFSQLVDNLRAALRSMHVIA</sequence>
<name>A0ABT9G954_LEPDI</name>
<dbReference type="Proteomes" id="UP001235760">
    <property type="component" value="Unassembled WGS sequence"/>
</dbReference>
<dbReference type="RefSeq" id="WP_305751524.1">
    <property type="nucleotide sequence ID" value="NZ_JAUZEE010000020.1"/>
</dbReference>